<evidence type="ECO:0000256" key="2">
    <source>
        <dbReference type="SAM" id="MobiDB-lite"/>
    </source>
</evidence>
<accession>A0A5J4X484</accession>
<evidence type="ECO:0000313" key="4">
    <source>
        <dbReference type="Proteomes" id="UP000324800"/>
    </source>
</evidence>
<reference evidence="3 4" key="1">
    <citation type="submission" date="2019-03" db="EMBL/GenBank/DDBJ databases">
        <title>Single cell metagenomics reveals metabolic interactions within the superorganism composed of flagellate Streblomastix strix and complex community of Bacteroidetes bacteria on its surface.</title>
        <authorList>
            <person name="Treitli S.C."/>
            <person name="Kolisko M."/>
            <person name="Husnik F."/>
            <person name="Keeling P."/>
            <person name="Hampl V."/>
        </authorList>
    </citation>
    <scope>NUCLEOTIDE SEQUENCE [LARGE SCALE GENOMIC DNA]</scope>
    <source>
        <strain evidence="3">ST1C</strain>
    </source>
</reference>
<sequence length="545" mass="62858">MQQITDIKAILDRLQVADTQQDTARSLVKAFHNITHERRFEAAAHLLAGLDSLNASFLTLLIQKCVELRHEFTQGSFLLASILIHGKFVTGFGEHEDSHQFSQAILINKPIQLLEQLFLSQAFSPDQYFIHTHLPKPINLSKRGPSQSIFTYFCRAFLFNRFVEERQIELEDTNQLKLIVSAFSTGIKKQPKHALILMNRLLITIAEEIALYLNNKQELKLKDQKKEKEFVKKEKSKSDTKDKLKDEPKEIKQDKVIISEEEKQKKEERKKLKERNMKFITNPFILKSEHSQAILNEVLKCVAEQITIQELNTLLTITVGGQHDPLSQYPSLTSFSNSLIAICPSLIANLTICRVMTEAFDDQNEKQKKEQLNEKEGEQEIRYEFDLIKILHPIVDIVGSIFAKINETVSSVGKSVLYNCIECIGIALSNLFEQQDGVSFFFVTYFPEKKEKLTESKENISIISASGVWNKLLMNEVELLMKYRQNEKQKEVGKEEVKDKEKEKDKEKQQQQQKGQKQKGKGNEQFIYGNNKLEDVAGRVFNQFE</sequence>
<evidence type="ECO:0000256" key="1">
    <source>
        <dbReference type="SAM" id="Coils"/>
    </source>
</evidence>
<dbReference type="EMBL" id="SNRW01000366">
    <property type="protein sequence ID" value="KAA6401592.1"/>
    <property type="molecule type" value="Genomic_DNA"/>
</dbReference>
<feature type="compositionally biased region" description="Basic and acidic residues" evidence="2">
    <location>
        <begin position="490"/>
        <end position="509"/>
    </location>
</feature>
<feature type="region of interest" description="Disordered" evidence="2">
    <location>
        <begin position="490"/>
        <end position="530"/>
    </location>
</feature>
<dbReference type="AlphaFoldDB" id="A0A5J4X484"/>
<keyword evidence="1" id="KW-0175">Coiled coil</keyword>
<feature type="coiled-coil region" evidence="1">
    <location>
        <begin position="214"/>
        <end position="278"/>
    </location>
</feature>
<comment type="caution">
    <text evidence="3">The sequence shown here is derived from an EMBL/GenBank/DDBJ whole genome shotgun (WGS) entry which is preliminary data.</text>
</comment>
<gene>
    <name evidence="3" type="ORF">EZS28_002876</name>
</gene>
<dbReference type="Proteomes" id="UP000324800">
    <property type="component" value="Unassembled WGS sequence"/>
</dbReference>
<protein>
    <submittedName>
        <fullName evidence="3">Uncharacterized protein</fullName>
    </submittedName>
</protein>
<proteinExistence type="predicted"/>
<evidence type="ECO:0000313" key="3">
    <source>
        <dbReference type="EMBL" id="KAA6401592.1"/>
    </source>
</evidence>
<feature type="non-terminal residue" evidence="3">
    <location>
        <position position="545"/>
    </location>
</feature>
<organism evidence="3 4">
    <name type="scientific">Streblomastix strix</name>
    <dbReference type="NCBI Taxonomy" id="222440"/>
    <lineage>
        <taxon>Eukaryota</taxon>
        <taxon>Metamonada</taxon>
        <taxon>Preaxostyla</taxon>
        <taxon>Oxymonadida</taxon>
        <taxon>Streblomastigidae</taxon>
        <taxon>Streblomastix</taxon>
    </lineage>
</organism>
<name>A0A5J4X484_9EUKA</name>